<dbReference type="Proteomes" id="UP001147782">
    <property type="component" value="Unassembled WGS sequence"/>
</dbReference>
<organism evidence="1 2">
    <name type="scientific">Penicillium cataractarum</name>
    <dbReference type="NCBI Taxonomy" id="2100454"/>
    <lineage>
        <taxon>Eukaryota</taxon>
        <taxon>Fungi</taxon>
        <taxon>Dikarya</taxon>
        <taxon>Ascomycota</taxon>
        <taxon>Pezizomycotina</taxon>
        <taxon>Eurotiomycetes</taxon>
        <taxon>Eurotiomycetidae</taxon>
        <taxon>Eurotiales</taxon>
        <taxon>Aspergillaceae</taxon>
        <taxon>Penicillium</taxon>
    </lineage>
</organism>
<keyword evidence="2" id="KW-1185">Reference proteome</keyword>
<dbReference type="EMBL" id="JAPZBS010000010">
    <property type="protein sequence ID" value="KAJ5355431.1"/>
    <property type="molecule type" value="Genomic_DNA"/>
</dbReference>
<protein>
    <submittedName>
        <fullName evidence="1">Uncharacterized protein</fullName>
    </submittedName>
</protein>
<name>A0A9W9R886_9EURO</name>
<accession>A0A9W9R886</accession>
<reference evidence="1" key="2">
    <citation type="journal article" date="2023" name="IMA Fungus">
        <title>Comparative genomic study of the Penicillium genus elucidates a diverse pangenome and 15 lateral gene transfer events.</title>
        <authorList>
            <person name="Petersen C."/>
            <person name="Sorensen T."/>
            <person name="Nielsen M.R."/>
            <person name="Sondergaard T.E."/>
            <person name="Sorensen J.L."/>
            <person name="Fitzpatrick D.A."/>
            <person name="Frisvad J.C."/>
            <person name="Nielsen K.L."/>
        </authorList>
    </citation>
    <scope>NUCLEOTIDE SEQUENCE</scope>
    <source>
        <strain evidence="1">IBT 29864</strain>
    </source>
</reference>
<evidence type="ECO:0000313" key="2">
    <source>
        <dbReference type="Proteomes" id="UP001147782"/>
    </source>
</evidence>
<sequence>MNILVYIQHPDIMTEHRLEYSMVPVNSWTSDLLLQKTPAVNAVAERNGTELPDQRAALALAQG</sequence>
<dbReference type="RefSeq" id="XP_056549454.1">
    <property type="nucleotide sequence ID" value="XM_056705556.1"/>
</dbReference>
<dbReference type="AlphaFoldDB" id="A0A9W9R886"/>
<dbReference type="GeneID" id="81444735"/>
<evidence type="ECO:0000313" key="1">
    <source>
        <dbReference type="EMBL" id="KAJ5355431.1"/>
    </source>
</evidence>
<reference evidence="1" key="1">
    <citation type="submission" date="2022-11" db="EMBL/GenBank/DDBJ databases">
        <authorList>
            <person name="Petersen C."/>
        </authorList>
    </citation>
    <scope>NUCLEOTIDE SEQUENCE</scope>
    <source>
        <strain evidence="1">IBT 29864</strain>
    </source>
</reference>
<gene>
    <name evidence="1" type="ORF">N7496_012643</name>
</gene>
<comment type="caution">
    <text evidence="1">The sequence shown here is derived from an EMBL/GenBank/DDBJ whole genome shotgun (WGS) entry which is preliminary data.</text>
</comment>
<proteinExistence type="predicted"/>